<dbReference type="PANTHER" id="PTHR34322">
    <property type="entry name" value="TRANSPOSASE, Y1_TNP DOMAIN-CONTAINING"/>
    <property type="match status" value="1"/>
</dbReference>
<dbReference type="Proteomes" id="UP000440004">
    <property type="component" value="Unassembled WGS sequence"/>
</dbReference>
<comment type="caution">
    <text evidence="2">The sequence shown here is derived from an EMBL/GenBank/DDBJ whole genome shotgun (WGS) entry which is preliminary data.</text>
</comment>
<dbReference type="EMBL" id="WHNX01000082">
    <property type="protein sequence ID" value="MPW27379.1"/>
    <property type="molecule type" value="Genomic_DNA"/>
</dbReference>
<dbReference type="RefSeq" id="WP_152807058.1">
    <property type="nucleotide sequence ID" value="NZ_WHNX01000082.1"/>
</dbReference>
<gene>
    <name evidence="2" type="ORF">GC105_16630</name>
</gene>
<feature type="domain" description="Transposase IS200-like" evidence="1">
    <location>
        <begin position="9"/>
        <end position="122"/>
    </location>
</feature>
<dbReference type="GO" id="GO:0003677">
    <property type="term" value="F:DNA binding"/>
    <property type="evidence" value="ECO:0007669"/>
    <property type="project" value="InterPro"/>
</dbReference>
<accession>A0A6A7KCW9</accession>
<dbReference type="PANTHER" id="PTHR34322:SF2">
    <property type="entry name" value="TRANSPOSASE IS200-LIKE DOMAIN-CONTAINING PROTEIN"/>
    <property type="match status" value="1"/>
</dbReference>
<reference evidence="2 3" key="1">
    <citation type="submission" date="2019-10" db="EMBL/GenBank/DDBJ databases">
        <title>Alkalibaculum tamaniensis sp.nov., a new alkaliphilic acetogen, isolated on methoxylated aromatics from a mud volcano.</title>
        <authorList>
            <person name="Khomyakova M.A."/>
            <person name="Merkel A.Y."/>
            <person name="Bonch-Osmolovskaya E.A."/>
            <person name="Slobodkin A.I."/>
        </authorList>
    </citation>
    <scope>NUCLEOTIDE SEQUENCE [LARGE SCALE GENOMIC DNA]</scope>
    <source>
        <strain evidence="2 3">M08DMB</strain>
    </source>
</reference>
<dbReference type="Gene3D" id="3.30.70.1290">
    <property type="entry name" value="Transposase IS200-like"/>
    <property type="match status" value="1"/>
</dbReference>
<proteinExistence type="predicted"/>
<dbReference type="InterPro" id="IPR036515">
    <property type="entry name" value="Transposase_17_sf"/>
</dbReference>
<dbReference type="SUPFAM" id="SSF143422">
    <property type="entry name" value="Transposase IS200-like"/>
    <property type="match status" value="1"/>
</dbReference>
<evidence type="ECO:0000313" key="2">
    <source>
        <dbReference type="EMBL" id="MPW27379.1"/>
    </source>
</evidence>
<dbReference type="GO" id="GO:0006313">
    <property type="term" value="P:DNA transposition"/>
    <property type="evidence" value="ECO:0007669"/>
    <property type="project" value="InterPro"/>
</dbReference>
<dbReference type="AlphaFoldDB" id="A0A6A7KCW9"/>
<organism evidence="2 3">
    <name type="scientific">Alkalibaculum sporogenes</name>
    <dbReference type="NCBI Taxonomy" id="2655001"/>
    <lineage>
        <taxon>Bacteria</taxon>
        <taxon>Bacillati</taxon>
        <taxon>Bacillota</taxon>
        <taxon>Clostridia</taxon>
        <taxon>Eubacteriales</taxon>
        <taxon>Eubacteriaceae</taxon>
        <taxon>Alkalibaculum</taxon>
    </lineage>
</organism>
<sequence>MVRQARKESPTGYYHIMMRGNNREEIFRLPEQKKYFLKLLLEQTEEQIEIAAYCMMDNHVHIVVYAPIKILSEGLKKLNIKYAMKYNYLNDRVGHVFQDRYKSEIIHDEIYLNQVIRYVHNNPVKARMVEFIDEYQWSSYHEYTDKIRLVSKAQKEFIMDLFSKDLELFIKFHEEIDYFEYIDTKEEIQRNRITHAQEIIEQYCDAKGITEEKQIKNNPHFLQEMIFELLYKTKLSHREIARLLEVSSNLIHKLNIEGK</sequence>
<protein>
    <recommendedName>
        <fullName evidence="1">Transposase IS200-like domain-containing protein</fullName>
    </recommendedName>
</protein>
<dbReference type="GO" id="GO:0004803">
    <property type="term" value="F:transposase activity"/>
    <property type="evidence" value="ECO:0007669"/>
    <property type="project" value="InterPro"/>
</dbReference>
<evidence type="ECO:0000259" key="1">
    <source>
        <dbReference type="SMART" id="SM01321"/>
    </source>
</evidence>
<name>A0A6A7KCW9_9FIRM</name>
<dbReference type="InterPro" id="IPR002686">
    <property type="entry name" value="Transposase_17"/>
</dbReference>
<dbReference type="Pfam" id="PF01797">
    <property type="entry name" value="Y1_Tnp"/>
    <property type="match status" value="1"/>
</dbReference>
<dbReference type="SMART" id="SM01321">
    <property type="entry name" value="Y1_Tnp"/>
    <property type="match status" value="1"/>
</dbReference>
<keyword evidence="3" id="KW-1185">Reference proteome</keyword>
<evidence type="ECO:0000313" key="3">
    <source>
        <dbReference type="Proteomes" id="UP000440004"/>
    </source>
</evidence>